<dbReference type="EMBL" id="RHHM01000008">
    <property type="protein sequence ID" value="RQM37957.1"/>
    <property type="molecule type" value="Genomic_DNA"/>
</dbReference>
<dbReference type="AlphaFoldDB" id="A0A3N6RZP7"/>
<gene>
    <name evidence="1" type="ORF">EB241_11770</name>
</gene>
<proteinExistence type="predicted"/>
<name>A0A3N6RZP7_9GAMM</name>
<sequence length="76" mass="8709">MAAISIKVEINGLLYDSNNARCKCILSDSQSRLYAFIQVIDGPAIKRYWGEYSHNHPEDSIRKIMEYGGKWPVLPH</sequence>
<evidence type="ECO:0000313" key="1">
    <source>
        <dbReference type="EMBL" id="RQM37957.1"/>
    </source>
</evidence>
<keyword evidence="2" id="KW-1185">Reference proteome</keyword>
<comment type="caution">
    <text evidence="1">The sequence shown here is derived from an EMBL/GenBank/DDBJ whole genome shotgun (WGS) entry which is preliminary data.</text>
</comment>
<dbReference type="Proteomes" id="UP000279457">
    <property type="component" value="Unassembled WGS sequence"/>
</dbReference>
<evidence type="ECO:0000313" key="2">
    <source>
        <dbReference type="Proteomes" id="UP000279457"/>
    </source>
</evidence>
<organism evidence="1 2">
    <name type="scientific">Erwinia psidii</name>
    <dbReference type="NCBI Taxonomy" id="69224"/>
    <lineage>
        <taxon>Bacteria</taxon>
        <taxon>Pseudomonadati</taxon>
        <taxon>Pseudomonadota</taxon>
        <taxon>Gammaproteobacteria</taxon>
        <taxon>Enterobacterales</taxon>
        <taxon>Erwiniaceae</taxon>
        <taxon>Erwinia</taxon>
    </lineage>
</organism>
<reference evidence="1 2" key="1">
    <citation type="submission" date="2018-10" db="EMBL/GenBank/DDBJ databases">
        <title>Draft genome sequence for the type isolate of Erwinia psidii, agent causal of bacterial blight in guava (Psidium guajava) and wilt and die-back of Eucalyptus spp.</title>
        <authorList>
            <person name="Hermenegildo P.S."/>
            <person name="Santos S.A."/>
            <person name="Guimaraes L.M.S."/>
            <person name="Vidigal P.M.P."/>
            <person name="Pereira I.C."/>
            <person name="Badel J.L."/>
            <person name="Alfenas-Zerbini P."/>
            <person name="Ferreira M.A.S.V."/>
            <person name="Alfenas A.C."/>
        </authorList>
    </citation>
    <scope>NUCLEOTIDE SEQUENCE [LARGE SCALE GENOMIC DNA]</scope>
    <source>
        <strain evidence="1 2">IBSBF 435</strain>
    </source>
</reference>
<protein>
    <submittedName>
        <fullName evidence="1">Uncharacterized protein</fullName>
    </submittedName>
</protein>
<accession>A0A3N6RZP7</accession>
<dbReference type="RefSeq" id="WP_124233312.1">
    <property type="nucleotide sequence ID" value="NZ_RQSA01000002.1"/>
</dbReference>